<feature type="compositionally biased region" description="Basic and acidic residues" evidence="1">
    <location>
        <begin position="17"/>
        <end position="38"/>
    </location>
</feature>
<comment type="caution">
    <text evidence="2">The sequence shown here is derived from an EMBL/GenBank/DDBJ whole genome shotgun (WGS) entry which is preliminary data.</text>
</comment>
<evidence type="ECO:0000256" key="1">
    <source>
        <dbReference type="SAM" id="MobiDB-lite"/>
    </source>
</evidence>
<feature type="compositionally biased region" description="Basic and acidic residues" evidence="1">
    <location>
        <begin position="1"/>
        <end position="10"/>
    </location>
</feature>
<accession>E6K161</accession>
<evidence type="ECO:0000313" key="3">
    <source>
        <dbReference type="Proteomes" id="UP000004946"/>
    </source>
</evidence>
<evidence type="ECO:0000313" key="2">
    <source>
        <dbReference type="EMBL" id="EFT83542.1"/>
    </source>
</evidence>
<organism evidence="2 3">
    <name type="scientific">Parascardovia denticolens DSM 10105 = JCM 12538</name>
    <dbReference type="NCBI Taxonomy" id="864564"/>
    <lineage>
        <taxon>Bacteria</taxon>
        <taxon>Bacillati</taxon>
        <taxon>Actinomycetota</taxon>
        <taxon>Actinomycetes</taxon>
        <taxon>Bifidobacteriales</taxon>
        <taxon>Bifidobacteriaceae</taxon>
        <taxon>Parascardovia</taxon>
    </lineage>
</organism>
<reference evidence="2 3" key="1">
    <citation type="submission" date="2010-12" db="EMBL/GenBank/DDBJ databases">
        <authorList>
            <person name="Muzny D."/>
            <person name="Qin X."/>
            <person name="Buhay C."/>
            <person name="Dugan-Rocha S."/>
            <person name="Ding Y."/>
            <person name="Chen G."/>
            <person name="Hawes A."/>
            <person name="Holder M."/>
            <person name="Jhangiani S."/>
            <person name="Johnson A."/>
            <person name="Khan Z."/>
            <person name="Li Z."/>
            <person name="Liu W."/>
            <person name="Liu X."/>
            <person name="Perez L."/>
            <person name="Shen H."/>
            <person name="Wang Q."/>
            <person name="Watt J."/>
            <person name="Xi L."/>
            <person name="Xin Y."/>
            <person name="Zhou J."/>
            <person name="Deng J."/>
            <person name="Jiang H."/>
            <person name="Liu Y."/>
            <person name="Qu J."/>
            <person name="Song X.-Z."/>
            <person name="Zhang L."/>
            <person name="Villasana D."/>
            <person name="Johnson A."/>
            <person name="Liu J."/>
            <person name="Liyanage D."/>
            <person name="Lorensuhewa L."/>
            <person name="Robinson T."/>
            <person name="Song A."/>
            <person name="Song B.-B."/>
            <person name="Dinh H."/>
            <person name="Thornton R."/>
            <person name="Coyle M."/>
            <person name="Francisco L."/>
            <person name="Jackson L."/>
            <person name="Javaid M."/>
            <person name="Korchina V."/>
            <person name="Kovar C."/>
            <person name="Mata R."/>
            <person name="Mathew T."/>
            <person name="Ngo R."/>
            <person name="Nguyen L."/>
            <person name="Nguyen N."/>
            <person name="Okwuonu G."/>
            <person name="Ongeri F."/>
            <person name="Pham C."/>
            <person name="Simmons D."/>
            <person name="Wilczek-Boney K."/>
            <person name="Hale W."/>
            <person name="Jakkamsetti A."/>
            <person name="Pham P."/>
            <person name="Ruth R."/>
            <person name="San Lucas F."/>
            <person name="Warren J."/>
            <person name="Zhang J."/>
            <person name="Zhao Z."/>
            <person name="Zhou C."/>
            <person name="Zhu D."/>
            <person name="Lee S."/>
            <person name="Bess C."/>
            <person name="Blankenburg K."/>
            <person name="Forbes L."/>
            <person name="Fu Q."/>
            <person name="Gubbala S."/>
            <person name="Hirani K."/>
            <person name="Jayaseelan J.C."/>
            <person name="Lara F."/>
            <person name="Munidasa M."/>
            <person name="Palculict T."/>
            <person name="Patil S."/>
            <person name="Pu L.-L."/>
            <person name="Saada N."/>
            <person name="Tang L."/>
            <person name="Weissenberger G."/>
            <person name="Zhu Y."/>
            <person name="Hemphill L."/>
            <person name="Shang Y."/>
            <person name="Youmans B."/>
            <person name="Ayvaz T."/>
            <person name="Ross M."/>
            <person name="Santibanez J."/>
            <person name="Aqrawi P."/>
            <person name="Gross S."/>
            <person name="Joshi V."/>
            <person name="Fowler G."/>
            <person name="Nazareth L."/>
            <person name="Reid J."/>
            <person name="Worley K."/>
            <person name="Petrosino J."/>
            <person name="Highlander S."/>
            <person name="Gibbs R."/>
        </authorList>
    </citation>
    <scope>NUCLEOTIDE SEQUENCE [LARGE SCALE GENOMIC DNA]</scope>
    <source>
        <strain evidence="2 3">DSM 10105</strain>
    </source>
</reference>
<dbReference type="HOGENOM" id="CLU_2808506_0_0_11"/>
<gene>
    <name evidence="2" type="ORF">HMPREF0620_0547</name>
</gene>
<feature type="region of interest" description="Disordered" evidence="1">
    <location>
        <begin position="1"/>
        <end position="49"/>
    </location>
</feature>
<protein>
    <submittedName>
        <fullName evidence="2">Uncharacterized protein</fullName>
    </submittedName>
</protein>
<keyword evidence="3" id="KW-1185">Reference proteome</keyword>
<dbReference type="Proteomes" id="UP000004946">
    <property type="component" value="Chromosome"/>
</dbReference>
<name>E6K161_PARDN</name>
<sequence length="67" mass="8082">MGISDVDKGRNQRKRKDRNERIEEKSREKRKRTEERKQAYLPWPGKIQTSTGRPWFKQVLQTGQQVL</sequence>
<proteinExistence type="predicted"/>
<dbReference type="EMBL" id="AEON01000001">
    <property type="protein sequence ID" value="EFT83542.1"/>
    <property type="molecule type" value="Genomic_DNA"/>
</dbReference>
<dbReference type="AlphaFoldDB" id="E6K161"/>